<feature type="compositionally biased region" description="Polar residues" evidence="1">
    <location>
        <begin position="695"/>
        <end position="708"/>
    </location>
</feature>
<dbReference type="InterPro" id="IPR008812">
    <property type="entry name" value="Ran_GTP-bd-rel"/>
</dbReference>
<dbReference type="Pfam" id="PF05508">
    <property type="entry name" value="Ran-binding"/>
    <property type="match status" value="1"/>
</dbReference>
<dbReference type="EMBL" id="JAVHJM010000006">
    <property type="protein sequence ID" value="KAK6513107.1"/>
    <property type="molecule type" value="Genomic_DNA"/>
</dbReference>
<proteinExistence type="predicted"/>
<gene>
    <name evidence="2" type="ORF">TWF506_009273</name>
</gene>
<protein>
    <recommendedName>
        <fullName evidence="4">RanGTP-binding protein</fullName>
    </recommendedName>
</protein>
<sequence>MDDLLAKIASQTVTFAIRSGIGVASSFAIGQCTRYIRAIRGSERTEIMLLKDRLDIKIKVVSPAIDLVEILAARGNTSLESAMALTKSLREDIESLGVRLLSAAEAEERHKGARKKGNHDKDTAKKIIAEIKDLTKRIEDAVPLISLSVTASGASLSTAMPESVSPSRLLQASTILTIADQMYMQNPFHERQVGNAFTLTLYQLFAGHAHRTGTKVDEFTWQEVAFKCKVKILRVPLHYGGSEVDNDLGAGQPEQYMRGVEKTDEYAYELRIIEDLDDGRVHEDEGEPFDEVQKAGRRLSVPIHQVSKIFYTNSGKLLGIDSITPVLLLKRNPLAEPPRRLLERIGRYERDDEDDDLSEADGPSAQLHENLDGHASTHHEPHDKRWDFPEHLDKEWLAFELWQEPTDSDEDDEDEDEEDEESEAPDSKDLHKESSYSISSLIPGFSHLLRGKETTPPPKQSSTSVSIRKPNVVVEQPNGYQRGLPGLSNPSLASLSLLECLLRLTGLQNYQQTSHLFVHDELLNLFLSDAYSDEKSRRKERATAKKKIGFDPFGTPAPPRRGVEFNPTVSVLGQAADFRSRLARGGTPLDEESFHEDDDTSWVQEDSPSRVPPRTFPHAQHANPFQGSSPAHSTKSSIRSPTFTSNSIYYSPAGLGGSDSPLTTVLPSDPPPPLNLQPVGPISSRLRNEVRDSHPASNVNPPRRNTQR</sequence>
<name>A0AAN8NMA7_9PEZI</name>
<evidence type="ECO:0000313" key="3">
    <source>
        <dbReference type="Proteomes" id="UP001307849"/>
    </source>
</evidence>
<dbReference type="PANTHER" id="PTHR31010:SF2">
    <property type="entry name" value="RAN-SPECIFIC GTPASE-ACTIVATING PROTEIN 30"/>
    <property type="match status" value="1"/>
</dbReference>
<feature type="compositionally biased region" description="Acidic residues" evidence="1">
    <location>
        <begin position="406"/>
        <end position="424"/>
    </location>
</feature>
<feature type="region of interest" description="Disordered" evidence="1">
    <location>
        <begin position="535"/>
        <end position="562"/>
    </location>
</feature>
<evidence type="ECO:0000313" key="2">
    <source>
        <dbReference type="EMBL" id="KAK6513107.1"/>
    </source>
</evidence>
<feature type="region of interest" description="Disordered" evidence="1">
    <location>
        <begin position="346"/>
        <end position="386"/>
    </location>
</feature>
<reference evidence="2 3" key="1">
    <citation type="submission" date="2019-10" db="EMBL/GenBank/DDBJ databases">
        <authorList>
            <person name="Palmer J.M."/>
        </authorList>
    </citation>
    <scope>NUCLEOTIDE SEQUENCE [LARGE SCALE GENOMIC DNA]</scope>
    <source>
        <strain evidence="2 3">TWF506</strain>
    </source>
</reference>
<evidence type="ECO:0008006" key="4">
    <source>
        <dbReference type="Google" id="ProtNLM"/>
    </source>
</evidence>
<feature type="compositionally biased region" description="Acidic residues" evidence="1">
    <location>
        <begin position="589"/>
        <end position="600"/>
    </location>
</feature>
<keyword evidence="3" id="KW-1185">Reference proteome</keyword>
<dbReference type="GO" id="GO:0005737">
    <property type="term" value="C:cytoplasm"/>
    <property type="evidence" value="ECO:0007669"/>
    <property type="project" value="TreeGrafter"/>
</dbReference>
<feature type="region of interest" description="Disordered" evidence="1">
    <location>
        <begin position="653"/>
        <end position="708"/>
    </location>
</feature>
<feature type="compositionally biased region" description="Basic and acidic residues" evidence="1">
    <location>
        <begin position="425"/>
        <end position="434"/>
    </location>
</feature>
<dbReference type="AlphaFoldDB" id="A0AAN8NMA7"/>
<dbReference type="GO" id="GO:0005634">
    <property type="term" value="C:nucleus"/>
    <property type="evidence" value="ECO:0007669"/>
    <property type="project" value="TreeGrafter"/>
</dbReference>
<organism evidence="2 3">
    <name type="scientific">Arthrobotrys conoides</name>
    <dbReference type="NCBI Taxonomy" id="74498"/>
    <lineage>
        <taxon>Eukaryota</taxon>
        <taxon>Fungi</taxon>
        <taxon>Dikarya</taxon>
        <taxon>Ascomycota</taxon>
        <taxon>Pezizomycotina</taxon>
        <taxon>Orbiliomycetes</taxon>
        <taxon>Orbiliales</taxon>
        <taxon>Orbiliaceae</taxon>
        <taxon>Arthrobotrys</taxon>
    </lineage>
</organism>
<comment type="caution">
    <text evidence="2">The sequence shown here is derived from an EMBL/GenBank/DDBJ whole genome shotgun (WGS) entry which is preliminary data.</text>
</comment>
<feature type="region of interest" description="Disordered" evidence="1">
    <location>
        <begin position="402"/>
        <end position="435"/>
    </location>
</feature>
<dbReference type="GO" id="GO:0030695">
    <property type="term" value="F:GTPase regulator activity"/>
    <property type="evidence" value="ECO:0007669"/>
    <property type="project" value="TreeGrafter"/>
</dbReference>
<evidence type="ECO:0000256" key="1">
    <source>
        <dbReference type="SAM" id="MobiDB-lite"/>
    </source>
</evidence>
<accession>A0AAN8NMA7</accession>
<feature type="compositionally biased region" description="Basic and acidic residues" evidence="1">
    <location>
        <begin position="369"/>
        <end position="386"/>
    </location>
</feature>
<feature type="compositionally biased region" description="Polar residues" evidence="1">
    <location>
        <begin position="623"/>
        <end position="640"/>
    </location>
</feature>
<dbReference type="PANTHER" id="PTHR31010">
    <property type="entry name" value="RAN-SPECIFIC GTPASE-ACTIVATING PROTEIN 30-RELATED"/>
    <property type="match status" value="1"/>
</dbReference>
<feature type="region of interest" description="Disordered" evidence="1">
    <location>
        <begin position="448"/>
        <end position="469"/>
    </location>
</feature>
<feature type="region of interest" description="Disordered" evidence="1">
    <location>
        <begin position="585"/>
        <end position="640"/>
    </location>
</feature>
<dbReference type="Proteomes" id="UP001307849">
    <property type="component" value="Unassembled WGS sequence"/>
</dbReference>